<name>A0A369K9Q3_9BACT</name>
<dbReference type="Proteomes" id="UP000253816">
    <property type="component" value="Unassembled WGS sequence"/>
</dbReference>
<accession>A0A369K9Q3</accession>
<dbReference type="GO" id="GO:0006508">
    <property type="term" value="P:proteolysis"/>
    <property type="evidence" value="ECO:0007669"/>
    <property type="project" value="UniProtKB-KW"/>
</dbReference>
<dbReference type="RefSeq" id="WP_114544509.1">
    <property type="nucleotide sequence ID" value="NZ_QQBG01000020.1"/>
</dbReference>
<dbReference type="InterPro" id="IPR001872">
    <property type="entry name" value="Peptidase_A8"/>
</dbReference>
<keyword evidence="2" id="KW-1003">Cell membrane</keyword>
<feature type="transmembrane region" description="Helical" evidence="10">
    <location>
        <begin position="24"/>
        <end position="40"/>
    </location>
</feature>
<evidence type="ECO:0000256" key="1">
    <source>
        <dbReference type="ARBA" id="ARBA00006139"/>
    </source>
</evidence>
<dbReference type="GO" id="GO:0016020">
    <property type="term" value="C:membrane"/>
    <property type="evidence" value="ECO:0007669"/>
    <property type="project" value="InterPro"/>
</dbReference>
<gene>
    <name evidence="11" type="ORF">HAT2_00577</name>
</gene>
<feature type="transmembrane region" description="Helical" evidence="10">
    <location>
        <begin position="47"/>
        <end position="64"/>
    </location>
</feature>
<dbReference type="GO" id="GO:0004190">
    <property type="term" value="F:aspartic-type endopeptidase activity"/>
    <property type="evidence" value="ECO:0007669"/>
    <property type="project" value="UniProtKB-KW"/>
</dbReference>
<protein>
    <submittedName>
        <fullName evidence="11">Uncharacterized protein</fullName>
    </submittedName>
</protein>
<keyword evidence="3" id="KW-0645">Protease</keyword>
<evidence type="ECO:0000256" key="5">
    <source>
        <dbReference type="ARBA" id="ARBA00022750"/>
    </source>
</evidence>
<evidence type="ECO:0000256" key="9">
    <source>
        <dbReference type="RuleBase" id="RU004181"/>
    </source>
</evidence>
<evidence type="ECO:0000256" key="4">
    <source>
        <dbReference type="ARBA" id="ARBA00022692"/>
    </source>
</evidence>
<keyword evidence="5" id="KW-0064">Aspartyl protease</keyword>
<comment type="similarity">
    <text evidence="1 9">Belongs to the peptidase A8 family.</text>
</comment>
<dbReference type="PANTHER" id="PTHR33695">
    <property type="entry name" value="LIPOPROTEIN SIGNAL PEPTIDASE"/>
    <property type="match status" value="1"/>
</dbReference>
<reference evidence="11 12" key="1">
    <citation type="submission" date="2018-07" db="EMBL/GenBank/DDBJ databases">
        <title>Comparative genomics of the Candidatus Parilichlamydiaceae reveals evidence of convergent evolution and genome reduction in the phylum Chlamydiae.</title>
        <authorList>
            <person name="Taylor-Brown A."/>
            <person name="Polkinghorne A."/>
        </authorList>
    </citation>
    <scope>NUCLEOTIDE SEQUENCE [LARGE SCALE GENOMIC DNA]</scope>
    <source>
        <strain evidence="11 12">Hat2</strain>
    </source>
</reference>
<dbReference type="Pfam" id="PF01252">
    <property type="entry name" value="Peptidase_A8"/>
    <property type="match status" value="1"/>
</dbReference>
<comment type="caution">
    <text evidence="11">The sequence shown here is derived from an EMBL/GenBank/DDBJ whole genome shotgun (WGS) entry which is preliminary data.</text>
</comment>
<evidence type="ECO:0000256" key="3">
    <source>
        <dbReference type="ARBA" id="ARBA00022670"/>
    </source>
</evidence>
<keyword evidence="8 10" id="KW-0472">Membrane</keyword>
<evidence type="ECO:0000256" key="6">
    <source>
        <dbReference type="ARBA" id="ARBA00022801"/>
    </source>
</evidence>
<feature type="transmembrane region" description="Helical" evidence="10">
    <location>
        <begin position="84"/>
        <end position="107"/>
    </location>
</feature>
<keyword evidence="4 10" id="KW-0812">Transmembrane</keyword>
<evidence type="ECO:0000313" key="12">
    <source>
        <dbReference type="Proteomes" id="UP000253816"/>
    </source>
</evidence>
<sequence length="118" mass="13277">MKVCFSKCFNAGCAFGLLSGQARFLLFWRLLGLFLFAILFKHSSGCYRKLLALFAWTGAMGNFLDSLRYGGVLDFWEISFGPFALSFNFSDLLLSLSCGVLLVQSFLKRKITSSERND</sequence>
<dbReference type="PANTHER" id="PTHR33695:SF1">
    <property type="entry name" value="LIPOPROTEIN SIGNAL PEPTIDASE"/>
    <property type="match status" value="1"/>
</dbReference>
<dbReference type="PRINTS" id="PR00781">
    <property type="entry name" value="LIPOSIGPTASE"/>
</dbReference>
<keyword evidence="6" id="KW-0378">Hydrolase</keyword>
<dbReference type="EMBL" id="QQBG01000020">
    <property type="protein sequence ID" value="RDB31321.1"/>
    <property type="molecule type" value="Genomic_DNA"/>
</dbReference>
<evidence type="ECO:0000256" key="10">
    <source>
        <dbReference type="SAM" id="Phobius"/>
    </source>
</evidence>
<evidence type="ECO:0000256" key="7">
    <source>
        <dbReference type="ARBA" id="ARBA00022989"/>
    </source>
</evidence>
<evidence type="ECO:0000313" key="11">
    <source>
        <dbReference type="EMBL" id="RDB31321.1"/>
    </source>
</evidence>
<keyword evidence="12" id="KW-1185">Reference proteome</keyword>
<dbReference type="AlphaFoldDB" id="A0A369K9Q3"/>
<organism evidence="11 12">
    <name type="scientific">Candidatus Similichlamydia laticola</name>
    <dbReference type="NCBI Taxonomy" id="2170265"/>
    <lineage>
        <taxon>Bacteria</taxon>
        <taxon>Pseudomonadati</taxon>
        <taxon>Chlamydiota</taxon>
        <taxon>Chlamydiia</taxon>
        <taxon>Parachlamydiales</taxon>
        <taxon>Candidatus Parilichlamydiaceae</taxon>
        <taxon>Candidatus Similichlamydia</taxon>
    </lineage>
</organism>
<proteinExistence type="inferred from homology"/>
<keyword evidence="7 10" id="KW-1133">Transmembrane helix</keyword>
<evidence type="ECO:0000256" key="2">
    <source>
        <dbReference type="ARBA" id="ARBA00022475"/>
    </source>
</evidence>
<evidence type="ECO:0000256" key="8">
    <source>
        <dbReference type="ARBA" id="ARBA00023136"/>
    </source>
</evidence>
<dbReference type="OrthoDB" id="23188at2"/>